<reference evidence="1" key="2">
    <citation type="submission" date="2021-01" db="EMBL/GenBank/DDBJ databases">
        <authorList>
            <person name="Schikora-Tamarit M.A."/>
        </authorList>
    </citation>
    <scope>NUCLEOTIDE SEQUENCE</scope>
    <source>
        <strain evidence="1">NCAIM Y.01608</strain>
    </source>
</reference>
<sequence>MSLQQVIVESAQLLENQQPEKAVELLSSKESEFHDSPLFLQSFGEAHLENGDVESAYDVLSKACKLDPEAKSGVEKFLYLGQIVGANHGVDLLETGVKRLLAQLEMVQSETAQELDESTQLLFAAYTEPEKVQDYLLKKLNQALFAIIEIWMTDLCMEPAAEEECEKCIQLALSLDNTNGETWSLLASIRISQQKTQEAREAVQKSWELFEHKKASLEESSEPESQMEYIDLCQPLTTLSKYAIETGLFELATAIASSVQDINEQSVESYYLEGFAYLLAARRNQNGISEEEGDKVSINYEQYPLKERDETVREARLALTEAYKLLQVDSVAAETDRDLANTVMELLNELGGPLFEKASKEDADLEELLENE</sequence>
<dbReference type="EMBL" id="JAEUBD010001178">
    <property type="protein sequence ID" value="KAH3665059.1"/>
    <property type="molecule type" value="Genomic_DNA"/>
</dbReference>
<comment type="caution">
    <text evidence="1">The sequence shown here is derived from an EMBL/GenBank/DDBJ whole genome shotgun (WGS) entry which is preliminary data.</text>
</comment>
<evidence type="ECO:0000313" key="1">
    <source>
        <dbReference type="EMBL" id="KAH3665059.1"/>
    </source>
</evidence>
<keyword evidence="2" id="KW-1185">Reference proteome</keyword>
<accession>A0A1B7SF37</accession>
<protein>
    <submittedName>
        <fullName evidence="1">Uncharacterized protein</fullName>
    </submittedName>
</protein>
<dbReference type="OrthoDB" id="1914839at2759"/>
<dbReference type="InterPro" id="IPR019734">
    <property type="entry name" value="TPR_rpt"/>
</dbReference>
<name>A0A1B7SF37_9ASCO</name>
<evidence type="ECO:0000313" key="2">
    <source>
        <dbReference type="Proteomes" id="UP000788993"/>
    </source>
</evidence>
<dbReference type="AlphaFoldDB" id="A0A1B7SF37"/>
<dbReference type="RefSeq" id="XP_018210049.1">
    <property type="nucleotide sequence ID" value="XM_018354750.1"/>
</dbReference>
<gene>
    <name evidence="1" type="ORF">OGATHE_003874</name>
</gene>
<dbReference type="CDD" id="cd24142">
    <property type="entry name" value="ACL4-like"/>
    <property type="match status" value="1"/>
</dbReference>
<organism evidence="1 2">
    <name type="scientific">Ogataea polymorpha</name>
    <dbReference type="NCBI Taxonomy" id="460523"/>
    <lineage>
        <taxon>Eukaryota</taxon>
        <taxon>Fungi</taxon>
        <taxon>Dikarya</taxon>
        <taxon>Ascomycota</taxon>
        <taxon>Saccharomycotina</taxon>
        <taxon>Pichiomycetes</taxon>
        <taxon>Pichiales</taxon>
        <taxon>Pichiaceae</taxon>
        <taxon>Ogataea</taxon>
    </lineage>
</organism>
<proteinExistence type="predicted"/>
<dbReference type="Gene3D" id="1.25.40.10">
    <property type="entry name" value="Tetratricopeptide repeat domain"/>
    <property type="match status" value="1"/>
</dbReference>
<dbReference type="InterPro" id="IPR011990">
    <property type="entry name" value="TPR-like_helical_dom_sf"/>
</dbReference>
<dbReference type="SUPFAM" id="SSF48452">
    <property type="entry name" value="TPR-like"/>
    <property type="match status" value="1"/>
</dbReference>
<dbReference type="Proteomes" id="UP000788993">
    <property type="component" value="Unassembled WGS sequence"/>
</dbReference>
<dbReference type="PROSITE" id="PS50005">
    <property type="entry name" value="TPR"/>
    <property type="match status" value="1"/>
</dbReference>
<reference evidence="1" key="1">
    <citation type="journal article" date="2021" name="Open Biol.">
        <title>Shared evolutionary footprints suggest mitochondrial oxidative damage underlies multiple complex I losses in fungi.</title>
        <authorList>
            <person name="Schikora-Tamarit M.A."/>
            <person name="Marcet-Houben M."/>
            <person name="Nosek J."/>
            <person name="Gabaldon T."/>
        </authorList>
    </citation>
    <scope>NUCLEOTIDE SEQUENCE</scope>
    <source>
        <strain evidence="1">NCAIM Y.01608</strain>
    </source>
</reference>